<dbReference type="EMBL" id="JAGSOV010000003">
    <property type="protein sequence ID" value="MCO1653533.1"/>
    <property type="molecule type" value="Genomic_DNA"/>
</dbReference>
<evidence type="ECO:0000256" key="1">
    <source>
        <dbReference type="SAM" id="Phobius"/>
    </source>
</evidence>
<feature type="transmembrane region" description="Helical" evidence="1">
    <location>
        <begin position="253"/>
        <end position="274"/>
    </location>
</feature>
<reference evidence="2" key="1">
    <citation type="submission" date="2021-04" db="EMBL/GenBank/DDBJ databases">
        <title>Pseudonocardia sp. nov., isolated from sandy soil of mangrove forest.</title>
        <authorList>
            <person name="Zan Z."/>
            <person name="Huang R."/>
            <person name="Liu W."/>
        </authorList>
    </citation>
    <scope>NUCLEOTIDE SEQUENCE</scope>
    <source>
        <strain evidence="2">S2-4</strain>
    </source>
</reference>
<feature type="transmembrane region" description="Helical" evidence="1">
    <location>
        <begin position="42"/>
        <end position="59"/>
    </location>
</feature>
<feature type="transmembrane region" description="Helical" evidence="1">
    <location>
        <begin position="226"/>
        <end position="247"/>
    </location>
</feature>
<organism evidence="2 3">
    <name type="scientific">Pseudonocardia humida</name>
    <dbReference type="NCBI Taxonomy" id="2800819"/>
    <lineage>
        <taxon>Bacteria</taxon>
        <taxon>Bacillati</taxon>
        <taxon>Actinomycetota</taxon>
        <taxon>Actinomycetes</taxon>
        <taxon>Pseudonocardiales</taxon>
        <taxon>Pseudonocardiaceae</taxon>
        <taxon>Pseudonocardia</taxon>
    </lineage>
</organism>
<keyword evidence="1" id="KW-0472">Membrane</keyword>
<keyword evidence="3" id="KW-1185">Reference proteome</keyword>
<proteinExistence type="predicted"/>
<sequence length="318" mass="34572">MAATLWVAANCWVGLTAGETLPFDWPARTQRSTVEHLLEVNLALLQVLLLMGVVHVITRRRTLPDIAARAPDRALALRETLLLLGYGVLALGGGFLLATSSGWHPFGLHLAGTIYGTHAQLEPAEVLTWAGYNLVVFAVLPLIFFGRRYSARALGLRSTDRKNDLLVIVVVLALEATFQIVAVQPEIFTLPAGQLLLGAAVTFALYLAGAVLPAMVFIYAILVPRYLTLTGSATTTVLLGGLTYTGLHAWDAWAVFTSPHGAALSVIFLFFTYLGPGMIKTFLTLRTGNAWVHVWAYHAFAPHTLLDTPHIVDVLRIR</sequence>
<dbReference type="Proteomes" id="UP001165283">
    <property type="component" value="Unassembled WGS sequence"/>
</dbReference>
<keyword evidence="1" id="KW-1133">Transmembrane helix</keyword>
<feature type="transmembrane region" description="Helical" evidence="1">
    <location>
        <begin position="195"/>
        <end position="219"/>
    </location>
</feature>
<feature type="transmembrane region" description="Helical" evidence="1">
    <location>
        <begin position="165"/>
        <end position="183"/>
    </location>
</feature>
<accession>A0ABT0ZS43</accession>
<comment type="caution">
    <text evidence="2">The sequence shown here is derived from an EMBL/GenBank/DDBJ whole genome shotgun (WGS) entry which is preliminary data.</text>
</comment>
<keyword evidence="1" id="KW-0812">Transmembrane</keyword>
<evidence type="ECO:0000313" key="2">
    <source>
        <dbReference type="EMBL" id="MCO1653533.1"/>
    </source>
</evidence>
<evidence type="ECO:0000313" key="3">
    <source>
        <dbReference type="Proteomes" id="UP001165283"/>
    </source>
</evidence>
<dbReference type="RefSeq" id="WP_252435126.1">
    <property type="nucleotide sequence ID" value="NZ_JAGSOV010000003.1"/>
</dbReference>
<feature type="transmembrane region" description="Helical" evidence="1">
    <location>
        <begin position="126"/>
        <end position="145"/>
    </location>
</feature>
<gene>
    <name evidence="2" type="ORF">KDL28_00540</name>
</gene>
<protein>
    <submittedName>
        <fullName evidence="2">Uncharacterized protein</fullName>
    </submittedName>
</protein>
<name>A0ABT0ZS43_9PSEU</name>
<feature type="transmembrane region" description="Helical" evidence="1">
    <location>
        <begin position="80"/>
        <end position="106"/>
    </location>
</feature>